<dbReference type="InterPro" id="IPR036390">
    <property type="entry name" value="WH_DNA-bd_sf"/>
</dbReference>
<evidence type="ECO:0000313" key="3">
    <source>
        <dbReference type="EMBL" id="SEF91084.1"/>
    </source>
</evidence>
<dbReference type="Proteomes" id="UP000236726">
    <property type="component" value="Unassembled WGS sequence"/>
</dbReference>
<evidence type="ECO:0000256" key="1">
    <source>
        <dbReference type="ARBA" id="ARBA00038283"/>
    </source>
</evidence>
<dbReference type="EMBL" id="FNUL01000012">
    <property type="protein sequence ID" value="SEF91084.1"/>
    <property type="molecule type" value="Genomic_DNA"/>
</dbReference>
<dbReference type="SUPFAM" id="SSF46785">
    <property type="entry name" value="Winged helix' DNA-binding domain"/>
    <property type="match status" value="1"/>
</dbReference>
<gene>
    <name evidence="3" type="ORF">SAMN05216537_112116</name>
</gene>
<dbReference type="GO" id="GO:0003887">
    <property type="term" value="F:DNA-directed DNA polymerase activity"/>
    <property type="evidence" value="ECO:0007669"/>
    <property type="project" value="InterPro"/>
</dbReference>
<protein>
    <submittedName>
        <fullName evidence="3">Protein involved in initiation of plasmid replication</fullName>
    </submittedName>
</protein>
<comment type="similarity">
    <text evidence="1">Belongs to the initiator RepB protein family.</text>
</comment>
<sequence>MNKKELSFRPNKLVEEGIELSNIENTCIDIIFNYLNQDGPDDLYKYSYTVDLTKYAKYLPTTQVKHAYESLRKGFKNIYNRDYKWGDIDLGGVNRMLMGLSWNSNDLSVTFVMNPVAKEIIMEDRANGYTLYPWKYAVSLTSKYSKRVYYCLKRWTDKGHRIDDSVVLRESLMIPQSYNYGNFKKILLESIAEINEKTDLTVNLVEKKKNVKGGSKVIGFIWNINGKDNKDIKEISRKNKSENLLRREFKKKNIESLSHVDYHLTENGLEKADDNIIDNCEYNEVSLDNAKQKTKINSTGAIVEEVLQRNGYKLSEKDILAIQKSADKSNLSVNEVKQRLGIEVPRLNEKKNIVGSLIFTMSDKYERPTRVSMSQNLYRGQERHYTEEEMNNIITMMYRESGLIE</sequence>
<dbReference type="GO" id="GO:0006270">
    <property type="term" value="P:DNA replication initiation"/>
    <property type="evidence" value="ECO:0007669"/>
    <property type="project" value="InterPro"/>
</dbReference>
<dbReference type="InterPro" id="IPR036388">
    <property type="entry name" value="WH-like_DNA-bd_sf"/>
</dbReference>
<evidence type="ECO:0000259" key="2">
    <source>
        <dbReference type="Pfam" id="PF01051"/>
    </source>
</evidence>
<evidence type="ECO:0000313" key="4">
    <source>
        <dbReference type="Proteomes" id="UP000236726"/>
    </source>
</evidence>
<dbReference type="Pfam" id="PF21205">
    <property type="entry name" value="Rep3_C"/>
    <property type="match status" value="1"/>
</dbReference>
<dbReference type="Gene3D" id="1.10.10.10">
    <property type="entry name" value="Winged helix-like DNA-binding domain superfamily/Winged helix DNA-binding domain"/>
    <property type="match status" value="1"/>
</dbReference>
<dbReference type="AlphaFoldDB" id="A0A1H5VV24"/>
<proteinExistence type="inferred from homology"/>
<organism evidence="3 4">
    <name type="scientific">Lachnospira multipara</name>
    <dbReference type="NCBI Taxonomy" id="28051"/>
    <lineage>
        <taxon>Bacteria</taxon>
        <taxon>Bacillati</taxon>
        <taxon>Bacillota</taxon>
        <taxon>Clostridia</taxon>
        <taxon>Lachnospirales</taxon>
        <taxon>Lachnospiraceae</taxon>
        <taxon>Lachnospira</taxon>
    </lineage>
</organism>
<feature type="domain" description="Initiator Rep protein WH1" evidence="2">
    <location>
        <begin position="10"/>
        <end position="153"/>
    </location>
</feature>
<name>A0A1H5VV24_9FIRM</name>
<reference evidence="3 4" key="1">
    <citation type="submission" date="2016-10" db="EMBL/GenBank/DDBJ databases">
        <authorList>
            <person name="de Groot N.N."/>
        </authorList>
    </citation>
    <scope>NUCLEOTIDE SEQUENCE [LARGE SCALE GENOMIC DNA]</scope>
    <source>
        <strain evidence="3 4">D15d</strain>
    </source>
</reference>
<dbReference type="InterPro" id="IPR000525">
    <property type="entry name" value="Initiator_Rep_WH1"/>
</dbReference>
<keyword evidence="4" id="KW-1185">Reference proteome</keyword>
<accession>A0A1H5VV24</accession>
<dbReference type="Pfam" id="PF01051">
    <property type="entry name" value="Rep3_N"/>
    <property type="match status" value="1"/>
</dbReference>
<dbReference type="RefSeq" id="WP_103953163.1">
    <property type="nucleotide sequence ID" value="NZ_FNUL01000012.1"/>
</dbReference>